<dbReference type="Gene3D" id="6.10.140.1630">
    <property type="match status" value="1"/>
</dbReference>
<reference evidence="1 2" key="1">
    <citation type="submission" date="2020-08" db="EMBL/GenBank/DDBJ databases">
        <title>Genome public.</title>
        <authorList>
            <person name="Liu C."/>
            <person name="Sun Q."/>
        </authorList>
    </citation>
    <scope>NUCLEOTIDE SEQUENCE [LARGE SCALE GENOMIC DNA]</scope>
    <source>
        <strain evidence="1 2">New-38</strain>
    </source>
</reference>
<dbReference type="EMBL" id="JACOPR010000005">
    <property type="protein sequence ID" value="MBC5731115.1"/>
    <property type="molecule type" value="Genomic_DNA"/>
</dbReference>
<evidence type="ECO:0000313" key="1">
    <source>
        <dbReference type="EMBL" id="MBC5731115.1"/>
    </source>
</evidence>
<dbReference type="InterPro" id="IPR054438">
    <property type="entry name" value="Struct_cement_gp24/gp6"/>
</dbReference>
<protein>
    <submittedName>
        <fullName evidence="1">Uncharacterized protein</fullName>
    </submittedName>
</protein>
<sequence>MGLRPQSIGSVMSFGFAGSYSRQPDMVVTTAPLEGSVDILFGTPLVRGSDGAVRAMGSGSTGAQFVGVAGREVKSATGYLAQSTGRYAPNDPVSVFQRGTICVHCQKGAPSMDGPVYVRVVKSGAYEVGGFEAEADGENSVVLPNAMWNGPKDGNGVAELRIAYVGPIPAGPTYTLPAATPEALGGVKQAPAIPDIGAAPTQQDFNGLLAALRTAGILASN</sequence>
<dbReference type="Pfam" id="PF22758">
    <property type="entry name" value="Phage_cement"/>
    <property type="match status" value="1"/>
</dbReference>
<accession>A0ABR7HUE3</accession>
<keyword evidence="2" id="KW-1185">Reference proteome</keyword>
<name>A0ABR7HUE3_9FIRM</name>
<organism evidence="1 2">
    <name type="scientific">Pseudoflavonifractor hominis</name>
    <dbReference type="NCBI Taxonomy" id="2763059"/>
    <lineage>
        <taxon>Bacteria</taxon>
        <taxon>Bacillati</taxon>
        <taxon>Bacillota</taxon>
        <taxon>Clostridia</taxon>
        <taxon>Eubacteriales</taxon>
        <taxon>Oscillospiraceae</taxon>
        <taxon>Pseudoflavonifractor</taxon>
    </lineage>
</organism>
<dbReference type="Proteomes" id="UP000660021">
    <property type="component" value="Unassembled WGS sequence"/>
</dbReference>
<gene>
    <name evidence="1" type="ORF">H8S34_09770</name>
</gene>
<evidence type="ECO:0000313" key="2">
    <source>
        <dbReference type="Proteomes" id="UP000660021"/>
    </source>
</evidence>
<proteinExistence type="predicted"/>
<dbReference type="RefSeq" id="WP_186963858.1">
    <property type="nucleotide sequence ID" value="NZ_JACOPR010000005.1"/>
</dbReference>
<comment type="caution">
    <text evidence="1">The sequence shown here is derived from an EMBL/GenBank/DDBJ whole genome shotgun (WGS) entry which is preliminary data.</text>
</comment>